<evidence type="ECO:0000256" key="7">
    <source>
        <dbReference type="ARBA" id="ARBA00023136"/>
    </source>
</evidence>
<keyword evidence="3 10" id="KW-0328">Glycosyltransferase</keyword>
<dbReference type="SUPFAM" id="SSF53756">
    <property type="entry name" value="UDP-Glycosyltransferase/glycogen phosphorylase"/>
    <property type="match status" value="1"/>
</dbReference>
<dbReference type="GO" id="GO:0051301">
    <property type="term" value="P:cell division"/>
    <property type="evidence" value="ECO:0007669"/>
    <property type="project" value="UniProtKB-KW"/>
</dbReference>
<feature type="binding site" evidence="10">
    <location>
        <position position="125"/>
    </location>
    <ligand>
        <name>UDP-N-acetyl-alpha-D-glucosamine</name>
        <dbReference type="ChEBI" id="CHEBI:57705"/>
    </ligand>
</feature>
<dbReference type="UniPathway" id="UPA00219"/>
<dbReference type="GO" id="GO:0071555">
    <property type="term" value="P:cell wall organization"/>
    <property type="evidence" value="ECO:0007669"/>
    <property type="project" value="UniProtKB-KW"/>
</dbReference>
<dbReference type="RefSeq" id="WP_129971269.1">
    <property type="nucleotide sequence ID" value="NZ_JACCEW010000007.1"/>
</dbReference>
<dbReference type="Gene3D" id="3.40.50.2000">
    <property type="entry name" value="Glycogen Phosphorylase B"/>
    <property type="match status" value="2"/>
</dbReference>
<gene>
    <name evidence="10 13" type="primary">murG</name>
    <name evidence="13" type="ORF">H0A68_17905</name>
</gene>
<dbReference type="GO" id="GO:0005886">
    <property type="term" value="C:plasma membrane"/>
    <property type="evidence" value="ECO:0007669"/>
    <property type="project" value="UniProtKB-SubCell"/>
</dbReference>
<keyword evidence="6 10" id="KW-0573">Peptidoglycan synthesis</keyword>
<evidence type="ECO:0000259" key="11">
    <source>
        <dbReference type="Pfam" id="PF03033"/>
    </source>
</evidence>
<keyword evidence="9 10" id="KW-0961">Cell wall biogenesis/degradation</keyword>
<feature type="binding site" evidence="10">
    <location>
        <position position="189"/>
    </location>
    <ligand>
        <name>UDP-N-acetyl-alpha-D-glucosamine</name>
        <dbReference type="ChEBI" id="CHEBI:57705"/>
    </ligand>
</feature>
<evidence type="ECO:0000256" key="8">
    <source>
        <dbReference type="ARBA" id="ARBA00023306"/>
    </source>
</evidence>
<keyword evidence="14" id="KW-1185">Reference proteome</keyword>
<comment type="function">
    <text evidence="10">Cell wall formation. Catalyzes the transfer of a GlcNAc subunit on undecaprenyl-pyrophosphoryl-MurNAc-pentapeptide (lipid intermediate I) to form undecaprenyl-pyrophosphoryl-MurNAc-(pentapeptide)GlcNAc (lipid intermediate II).</text>
</comment>
<dbReference type="GO" id="GO:0008360">
    <property type="term" value="P:regulation of cell shape"/>
    <property type="evidence" value="ECO:0007669"/>
    <property type="project" value="UniProtKB-KW"/>
</dbReference>
<feature type="binding site" evidence="10">
    <location>
        <position position="243"/>
    </location>
    <ligand>
        <name>UDP-N-acetyl-alpha-D-glucosamine</name>
        <dbReference type="ChEBI" id="CHEBI:57705"/>
    </ligand>
</feature>
<name>A0A853FLH8_9BURK</name>
<comment type="caution">
    <text evidence="13">The sequence shown here is derived from an EMBL/GenBank/DDBJ whole genome shotgun (WGS) entry which is preliminary data.</text>
</comment>
<accession>A0A853FLH8</accession>
<dbReference type="OrthoDB" id="9808936at2"/>
<dbReference type="HAMAP" id="MF_00033">
    <property type="entry name" value="MurG"/>
    <property type="match status" value="1"/>
</dbReference>
<evidence type="ECO:0000313" key="13">
    <source>
        <dbReference type="EMBL" id="NYT38756.1"/>
    </source>
</evidence>
<feature type="domain" description="Glycosyl transferase family 28 C-terminal" evidence="12">
    <location>
        <begin position="183"/>
        <end position="335"/>
    </location>
</feature>
<evidence type="ECO:0000256" key="10">
    <source>
        <dbReference type="HAMAP-Rule" id="MF_00033"/>
    </source>
</evidence>
<keyword evidence="7 10" id="KW-0472">Membrane</keyword>
<evidence type="ECO:0000256" key="5">
    <source>
        <dbReference type="ARBA" id="ARBA00022960"/>
    </source>
</evidence>
<dbReference type="GO" id="GO:0009252">
    <property type="term" value="P:peptidoglycan biosynthetic process"/>
    <property type="evidence" value="ECO:0007669"/>
    <property type="project" value="UniProtKB-UniRule"/>
</dbReference>
<comment type="subcellular location">
    <subcellularLocation>
        <location evidence="10">Cell membrane</location>
        <topology evidence="10">Peripheral membrane protein</topology>
        <orientation evidence="10">Cytoplasmic side</orientation>
    </subcellularLocation>
</comment>
<keyword evidence="5 10" id="KW-0133">Cell shape</keyword>
<dbReference type="CDD" id="cd03785">
    <property type="entry name" value="GT28_MurG"/>
    <property type="match status" value="1"/>
</dbReference>
<dbReference type="PANTHER" id="PTHR21015:SF22">
    <property type="entry name" value="GLYCOSYLTRANSFERASE"/>
    <property type="match status" value="1"/>
</dbReference>
<dbReference type="InterPro" id="IPR007235">
    <property type="entry name" value="Glyco_trans_28_C"/>
</dbReference>
<dbReference type="GO" id="GO:0005975">
    <property type="term" value="P:carbohydrate metabolic process"/>
    <property type="evidence" value="ECO:0007669"/>
    <property type="project" value="InterPro"/>
</dbReference>
<evidence type="ECO:0000256" key="6">
    <source>
        <dbReference type="ARBA" id="ARBA00022984"/>
    </source>
</evidence>
<comment type="pathway">
    <text evidence="10">Cell wall biogenesis; peptidoglycan biosynthesis.</text>
</comment>
<evidence type="ECO:0000256" key="9">
    <source>
        <dbReference type="ARBA" id="ARBA00023316"/>
    </source>
</evidence>
<comment type="caution">
    <text evidence="10">Lacks conserved residue(s) required for the propagation of feature annotation.</text>
</comment>
<feature type="binding site" evidence="10">
    <location>
        <begin position="13"/>
        <end position="15"/>
    </location>
    <ligand>
        <name>UDP-N-acetyl-alpha-D-glucosamine</name>
        <dbReference type="ChEBI" id="CHEBI:57705"/>
    </ligand>
</feature>
<proteinExistence type="inferred from homology"/>
<dbReference type="Pfam" id="PF04101">
    <property type="entry name" value="Glyco_tran_28_C"/>
    <property type="match status" value="1"/>
</dbReference>
<dbReference type="GO" id="GO:0050511">
    <property type="term" value="F:undecaprenyldiphospho-muramoylpentapeptide beta-N-acetylglucosaminyltransferase activity"/>
    <property type="evidence" value="ECO:0007669"/>
    <property type="project" value="UniProtKB-UniRule"/>
</dbReference>
<comment type="catalytic activity">
    <reaction evidence="10">
        <text>di-trans,octa-cis-undecaprenyl diphospho-N-acetyl-alpha-D-muramoyl-L-alanyl-D-glutamyl-meso-2,6-diaminopimeloyl-D-alanyl-D-alanine + UDP-N-acetyl-alpha-D-glucosamine = di-trans,octa-cis-undecaprenyl diphospho-[N-acetyl-alpha-D-glucosaminyl-(1-&gt;4)]-N-acetyl-alpha-D-muramoyl-L-alanyl-D-glutamyl-meso-2,6-diaminopimeloyl-D-alanyl-D-alanine + UDP + H(+)</text>
        <dbReference type="Rhea" id="RHEA:31227"/>
        <dbReference type="ChEBI" id="CHEBI:15378"/>
        <dbReference type="ChEBI" id="CHEBI:57705"/>
        <dbReference type="ChEBI" id="CHEBI:58223"/>
        <dbReference type="ChEBI" id="CHEBI:61387"/>
        <dbReference type="ChEBI" id="CHEBI:61388"/>
        <dbReference type="EC" id="2.4.1.227"/>
    </reaction>
</comment>
<dbReference type="InterPro" id="IPR004276">
    <property type="entry name" value="GlycoTrans_28_N"/>
</dbReference>
<sequence>MNAHTLLIMAGGTGGHIMPGLAVAHEMRARGWKVFWLGHPDRMEGRLVPAQGYELVPLRFSGLRGKGMMALLKLPFTLFGACMQARSALRRIRPDVVLGMGGYVAFPGGLMARFGRLPLVVHEQNAVAGTANRWLARMATKVLTGFPGALPGAVVTGNPVRREFTRAATAAERYAARQGPLRLLVVGGSQGAAALNAVMPRALALLPADRRLQVVHQAGERHLGSLRAAYEQAGVHADCQAFIQDMAQAMADADIVVCRAGAMTVAEVAAVGVAALFVPLPNAIDDHQTANARYLSDCRGAYMRAQGELSVEWLAEWLDSLQRPQLAEMAAHAHEHASLQACEHIADACAQLAGSKP</sequence>
<evidence type="ECO:0000256" key="4">
    <source>
        <dbReference type="ARBA" id="ARBA00022679"/>
    </source>
</evidence>
<reference evidence="13 14" key="1">
    <citation type="submission" date="2020-07" db="EMBL/GenBank/DDBJ databases">
        <title>Taxonomic revisions and descriptions of new bacterial species based on genomic comparisons in the high-G+C-content subgroup of the family Alcaligenaceae.</title>
        <authorList>
            <person name="Szabo A."/>
            <person name="Felfoldi T."/>
        </authorList>
    </citation>
    <scope>NUCLEOTIDE SEQUENCE [LARGE SCALE GENOMIC DNA]</scope>
    <source>
        <strain evidence="13 14">DSM 25264</strain>
    </source>
</reference>
<feature type="binding site" evidence="10">
    <location>
        <position position="161"/>
    </location>
    <ligand>
        <name>UDP-N-acetyl-alpha-D-glucosamine</name>
        <dbReference type="ChEBI" id="CHEBI:57705"/>
    </ligand>
</feature>
<dbReference type="Pfam" id="PF03033">
    <property type="entry name" value="Glyco_transf_28"/>
    <property type="match status" value="1"/>
</dbReference>
<organism evidence="13 14">
    <name type="scientific">Allopusillimonas soli</name>
    <dbReference type="NCBI Taxonomy" id="659016"/>
    <lineage>
        <taxon>Bacteria</taxon>
        <taxon>Pseudomonadati</taxon>
        <taxon>Pseudomonadota</taxon>
        <taxon>Betaproteobacteria</taxon>
        <taxon>Burkholderiales</taxon>
        <taxon>Alcaligenaceae</taxon>
        <taxon>Allopusillimonas</taxon>
    </lineage>
</organism>
<evidence type="ECO:0000259" key="12">
    <source>
        <dbReference type="Pfam" id="PF04101"/>
    </source>
</evidence>
<protein>
    <recommendedName>
        <fullName evidence="10">UDP-N-acetylglucosamine--N-acetylmuramyl-(pentapeptide) pyrophosphoryl-undecaprenol N-acetylglucosamine transferase</fullName>
        <ecNumber evidence="10">2.4.1.227</ecNumber>
    </recommendedName>
    <alternativeName>
        <fullName evidence="10">Undecaprenyl-PP-MurNAc-pentapeptide-UDPGlcNAc GlcNAc transferase</fullName>
    </alternativeName>
</protein>
<feature type="domain" description="Glycosyltransferase family 28 N-terminal" evidence="11">
    <location>
        <begin position="7"/>
        <end position="143"/>
    </location>
</feature>
<evidence type="ECO:0000313" key="14">
    <source>
        <dbReference type="Proteomes" id="UP000580517"/>
    </source>
</evidence>
<dbReference type="InterPro" id="IPR006009">
    <property type="entry name" value="GlcNAc_MurG"/>
</dbReference>
<comment type="similarity">
    <text evidence="10">Belongs to the glycosyltransferase 28 family. MurG subfamily.</text>
</comment>
<keyword evidence="1 10" id="KW-1003">Cell membrane</keyword>
<evidence type="ECO:0000256" key="1">
    <source>
        <dbReference type="ARBA" id="ARBA00022475"/>
    </source>
</evidence>
<keyword evidence="8 10" id="KW-0131">Cell cycle</keyword>
<feature type="binding site" evidence="10">
    <location>
        <position position="288"/>
    </location>
    <ligand>
        <name>UDP-N-acetyl-alpha-D-glucosamine</name>
        <dbReference type="ChEBI" id="CHEBI:57705"/>
    </ligand>
</feature>
<dbReference type="EC" id="2.4.1.227" evidence="10"/>
<keyword evidence="4 10" id="KW-0808">Transferase</keyword>
<dbReference type="AlphaFoldDB" id="A0A853FLH8"/>
<dbReference type="Proteomes" id="UP000580517">
    <property type="component" value="Unassembled WGS sequence"/>
</dbReference>
<evidence type="ECO:0000256" key="3">
    <source>
        <dbReference type="ARBA" id="ARBA00022676"/>
    </source>
</evidence>
<keyword evidence="2 10" id="KW-0132">Cell division</keyword>
<dbReference type="PANTHER" id="PTHR21015">
    <property type="entry name" value="UDP-N-ACETYLGLUCOSAMINE--N-ACETYLMURAMYL-(PENTAPEPTIDE) PYROPHOSPHORYL-UNDECAPRENOL N-ACETYLGLUCOSAMINE TRANSFERASE 1"/>
    <property type="match status" value="1"/>
</dbReference>
<dbReference type="NCBIfam" id="TIGR01133">
    <property type="entry name" value="murG"/>
    <property type="match status" value="1"/>
</dbReference>
<evidence type="ECO:0000256" key="2">
    <source>
        <dbReference type="ARBA" id="ARBA00022618"/>
    </source>
</evidence>
<dbReference type="EMBL" id="JACCEW010000007">
    <property type="protein sequence ID" value="NYT38756.1"/>
    <property type="molecule type" value="Genomic_DNA"/>
</dbReference>